<reference evidence="3" key="2">
    <citation type="submission" date="2015-01" db="EMBL/GenBank/DDBJ databases">
        <title>Complete genome sequence of Methylobacterium aquaticum strain 22A.</title>
        <authorList>
            <person name="Tani A."/>
            <person name="Ogura Y."/>
            <person name="Hayashi T."/>
        </authorList>
    </citation>
    <scope>NUCLEOTIDE SEQUENCE [LARGE SCALE GENOMIC DNA]</scope>
    <source>
        <strain evidence="3">MA-22A</strain>
    </source>
</reference>
<dbReference type="Proteomes" id="UP000061432">
    <property type="component" value="Chromosome"/>
</dbReference>
<dbReference type="STRING" id="270351.Maq22A_c05110"/>
<reference evidence="2 3" key="1">
    <citation type="journal article" date="2015" name="Genome Announc.">
        <title>Complete Genome Sequence of Methylobacterium aquaticum Strain 22A, Isolated from Racomitrium japonicum Moss.</title>
        <authorList>
            <person name="Tani A."/>
            <person name="Ogura Y."/>
            <person name="Hayashi T."/>
            <person name="Kimbara K."/>
        </authorList>
    </citation>
    <scope>NUCLEOTIDE SEQUENCE [LARGE SCALE GENOMIC DNA]</scope>
    <source>
        <strain evidence="2 3">MA-22A</strain>
    </source>
</reference>
<name>A0A0C6FC30_9HYPH</name>
<dbReference type="EMBL" id="AP014704">
    <property type="protein sequence ID" value="BAQ44412.1"/>
    <property type="molecule type" value="Genomic_DNA"/>
</dbReference>
<evidence type="ECO:0000256" key="1">
    <source>
        <dbReference type="SAM" id="Coils"/>
    </source>
</evidence>
<organism evidence="2 3">
    <name type="scientific">Methylobacterium aquaticum</name>
    <dbReference type="NCBI Taxonomy" id="270351"/>
    <lineage>
        <taxon>Bacteria</taxon>
        <taxon>Pseudomonadati</taxon>
        <taxon>Pseudomonadota</taxon>
        <taxon>Alphaproteobacteria</taxon>
        <taxon>Hyphomicrobiales</taxon>
        <taxon>Methylobacteriaceae</taxon>
        <taxon>Methylobacterium</taxon>
    </lineage>
</organism>
<protein>
    <submittedName>
        <fullName evidence="2">Uncharacterized protein</fullName>
    </submittedName>
</protein>
<dbReference type="RefSeq" id="WP_060845934.1">
    <property type="nucleotide sequence ID" value="NZ_AP014704.1"/>
</dbReference>
<dbReference type="PATRIC" id="fig|270351.10.peg.974"/>
<keyword evidence="1" id="KW-0175">Coiled coil</keyword>
<sequence length="255" mass="26661">MSKPYIYEFLFRGRPEGSAEPAAWHVIIGQTTEVPGSGEQLVTSGALTPEKAEAAGFSLSSILSGIETRAMAERDAAATEAAAARQERDAVIAERDAAKAETKAAQETSASYQTAAAQAAEERDALRLELSALTSRIAETARAQAQQDAKAAISQQPAQAVVLVPISDRQFFQALAQAGTITQAEALAAVMTGTLPARIETAVAGLPDDQQFAARMMLSGATTFERGHPMVEQLGAALGYEGKALDELWAAAAAL</sequence>
<proteinExistence type="predicted"/>
<accession>A0A0C6FC30</accession>
<feature type="coiled-coil region" evidence="1">
    <location>
        <begin position="69"/>
        <end position="136"/>
    </location>
</feature>
<gene>
    <name evidence="2" type="ORF">Maq22A_c05110</name>
</gene>
<evidence type="ECO:0000313" key="3">
    <source>
        <dbReference type="Proteomes" id="UP000061432"/>
    </source>
</evidence>
<evidence type="ECO:0000313" key="2">
    <source>
        <dbReference type="EMBL" id="BAQ44412.1"/>
    </source>
</evidence>
<dbReference type="AlphaFoldDB" id="A0A0C6FC30"/>
<dbReference type="KEGG" id="maqu:Maq22A_c05110"/>